<comment type="caution">
    <text evidence="3">The sequence shown here is derived from an EMBL/GenBank/DDBJ whole genome shotgun (WGS) entry which is preliminary data.</text>
</comment>
<feature type="compositionally biased region" description="Basic and acidic residues" evidence="1">
    <location>
        <begin position="798"/>
        <end position="843"/>
    </location>
</feature>
<dbReference type="InterPro" id="IPR050437">
    <property type="entry name" value="Ribos_protein_bS1-like"/>
</dbReference>
<organism evidence="3">
    <name type="scientific">bioreactor metagenome</name>
    <dbReference type="NCBI Taxonomy" id="1076179"/>
    <lineage>
        <taxon>unclassified sequences</taxon>
        <taxon>metagenomes</taxon>
        <taxon>ecological metagenomes</taxon>
    </lineage>
</organism>
<dbReference type="AlphaFoldDB" id="A0A644TUM3"/>
<dbReference type="GO" id="GO:0003729">
    <property type="term" value="F:mRNA binding"/>
    <property type="evidence" value="ECO:0007669"/>
    <property type="project" value="TreeGrafter"/>
</dbReference>
<dbReference type="InterPro" id="IPR012340">
    <property type="entry name" value="NA-bd_OB-fold"/>
</dbReference>
<dbReference type="FunFam" id="1.10.10.650:FF:000001">
    <property type="entry name" value="S1 RNA-binding domain 1"/>
    <property type="match status" value="1"/>
</dbReference>
<proteinExistence type="predicted"/>
<dbReference type="PROSITE" id="PS50126">
    <property type="entry name" value="S1"/>
    <property type="match status" value="1"/>
</dbReference>
<dbReference type="GO" id="GO:0006139">
    <property type="term" value="P:nucleobase-containing compound metabolic process"/>
    <property type="evidence" value="ECO:0007669"/>
    <property type="project" value="InterPro"/>
</dbReference>
<sequence>MEWALYEDACILASLCVPYPTMSQLPDIEELKIDEIAILARIAEELGVKAAQVSAVISLSAEGCTVPFISRYRKERTGSLDEVQVRDSVHKFESYKNLEERRIEITKGIAALGKLDETLYDNILKASALSELEDLWAPYKKKKKTRGMIAQERGLGPLAEIMLSKDKAGVDAAAPEFLRQDEETPELSVASAEEAIAGAKDIIAERLSQDIEMRATLKDWYRKTGTLVTKGIGDDAAKEKSTYQMYWDYSEPLATLKSHRVLAVNRAEREGALDLTIAVDLEGAAALLKSKAFIHNEYHEQAIEDGLQRLLSPAVVREIRSDATEYAESHAIDVFSENLKNLLMQPPLKGSRVLGIDPGIRTGSKCAALDETGKFLDYFVINQETKLEEAKKAIAASVKKHKIEIIAVGNGTASHEVQAAVAASIEENGLGCSFTAVDEDGASVYSASDMAREEFPDLDLTIRGAISIGRRLQDPLAELVKIDPKSIGVGLYQHDVNQKKLTERLDEVVGSVVNQVGVNLNTASHALLKYVSGINFGLARKIVKFREEKGAISSRAMLTQIPGLGEKTFEQCAGFLKIPGSDNELDNSWVHPENYALAAELLSIIKAGADPSHEQRAALKEKYSVGDTTLDDIIAELKKPNRDPRENLPPPILQKGVLSFDDLKEGMKVTGKVKNVVDFGAFVDIGIKESALIHVSELSDRFVRDPMEVLKVGDVKEFTIISLDGARKRIGLSLKQGSSGQRQEGRHQGDHRREARPIGLREDDARVRTGQTGKPLDERQDSRQSSSGERPQAKIRLRSKESSTPEREPRGLRDPERRGRDGRDFERKNREPYARPRQSREDDGMTYNPFADFFKKS</sequence>
<dbReference type="InterPro" id="IPR055179">
    <property type="entry name" value="Tex-like_central_region"/>
</dbReference>
<dbReference type="InterPro" id="IPR010994">
    <property type="entry name" value="RuvA_2-like"/>
</dbReference>
<reference evidence="3" key="1">
    <citation type="submission" date="2019-08" db="EMBL/GenBank/DDBJ databases">
        <authorList>
            <person name="Kucharzyk K."/>
            <person name="Murdoch R.W."/>
            <person name="Higgins S."/>
            <person name="Loffler F."/>
        </authorList>
    </citation>
    <scope>NUCLEOTIDE SEQUENCE</scope>
</reference>
<feature type="domain" description="S1 motif" evidence="2">
    <location>
        <begin position="666"/>
        <end position="735"/>
    </location>
</feature>
<dbReference type="InterPro" id="IPR044146">
    <property type="entry name" value="S1_Tex"/>
</dbReference>
<dbReference type="SUPFAM" id="SSF53098">
    <property type="entry name" value="Ribonuclease H-like"/>
    <property type="match status" value="1"/>
</dbReference>
<dbReference type="PANTHER" id="PTHR10724">
    <property type="entry name" value="30S RIBOSOMAL PROTEIN S1"/>
    <property type="match status" value="1"/>
</dbReference>
<dbReference type="InterPro" id="IPR023323">
    <property type="entry name" value="Tex-like_dom_sf"/>
</dbReference>
<dbReference type="Pfam" id="PF16921">
    <property type="entry name" value="Tex_YqgF"/>
    <property type="match status" value="1"/>
</dbReference>
<feature type="region of interest" description="Disordered" evidence="1">
    <location>
        <begin position="732"/>
        <end position="857"/>
    </location>
</feature>
<dbReference type="EMBL" id="VSSQ01000054">
    <property type="protein sequence ID" value="MPL70676.1"/>
    <property type="molecule type" value="Genomic_DNA"/>
</dbReference>
<dbReference type="Gene3D" id="3.30.420.140">
    <property type="entry name" value="YqgF/RNase H-like domain"/>
    <property type="match status" value="1"/>
</dbReference>
<dbReference type="Gene3D" id="1.10.150.310">
    <property type="entry name" value="Tex RuvX-like domain-like"/>
    <property type="match status" value="1"/>
</dbReference>
<dbReference type="Gene3D" id="2.40.50.140">
    <property type="entry name" value="Nucleic acid-binding proteins"/>
    <property type="match status" value="1"/>
</dbReference>
<dbReference type="InterPro" id="IPR006641">
    <property type="entry name" value="YqgF/RNaseH-like_dom"/>
</dbReference>
<feature type="compositionally biased region" description="Basic and acidic residues" evidence="1">
    <location>
        <begin position="743"/>
        <end position="767"/>
    </location>
</feature>
<accession>A0A644TUM3</accession>
<dbReference type="Gene3D" id="1.10.10.650">
    <property type="entry name" value="RuvA domain 2-like"/>
    <property type="match status" value="1"/>
</dbReference>
<dbReference type="SMART" id="SM00732">
    <property type="entry name" value="YqgFc"/>
    <property type="match status" value="1"/>
</dbReference>
<dbReference type="InterPro" id="IPR012337">
    <property type="entry name" value="RNaseH-like_sf"/>
</dbReference>
<dbReference type="InterPro" id="IPR023319">
    <property type="entry name" value="Tex-like_HTH_dom_sf"/>
</dbReference>
<evidence type="ECO:0000259" key="2">
    <source>
        <dbReference type="PROSITE" id="PS50126"/>
    </source>
</evidence>
<dbReference type="Pfam" id="PF09371">
    <property type="entry name" value="Tex_N"/>
    <property type="match status" value="1"/>
</dbReference>
<dbReference type="Pfam" id="PF17674">
    <property type="entry name" value="HHH_9"/>
    <property type="match status" value="1"/>
</dbReference>
<protein>
    <submittedName>
        <fullName evidence="3">Protein YhgF</fullName>
    </submittedName>
</protein>
<dbReference type="GO" id="GO:0005737">
    <property type="term" value="C:cytoplasm"/>
    <property type="evidence" value="ECO:0007669"/>
    <property type="project" value="UniProtKB-ARBA"/>
</dbReference>
<name>A0A644TUM3_9ZZZZ</name>
<dbReference type="InterPro" id="IPR037027">
    <property type="entry name" value="YqgF/RNaseH-like_dom_sf"/>
</dbReference>
<dbReference type="Gene3D" id="1.10.3500.10">
    <property type="entry name" value="Tex N-terminal region-like"/>
    <property type="match status" value="1"/>
</dbReference>
<dbReference type="PANTHER" id="PTHR10724:SF10">
    <property type="entry name" value="S1 RNA-BINDING DOMAIN-CONTAINING PROTEIN 1"/>
    <property type="match status" value="1"/>
</dbReference>
<dbReference type="Pfam" id="PF12836">
    <property type="entry name" value="HHH_3"/>
    <property type="match status" value="1"/>
</dbReference>
<evidence type="ECO:0000313" key="3">
    <source>
        <dbReference type="EMBL" id="MPL70676.1"/>
    </source>
</evidence>
<dbReference type="InterPro" id="IPR032639">
    <property type="entry name" value="Tex_YqgF"/>
</dbReference>
<dbReference type="SUPFAM" id="SSF158832">
    <property type="entry name" value="Tex N-terminal region-like"/>
    <property type="match status" value="1"/>
</dbReference>
<dbReference type="SUPFAM" id="SSF50249">
    <property type="entry name" value="Nucleic acid-binding proteins"/>
    <property type="match status" value="1"/>
</dbReference>
<dbReference type="GO" id="GO:0006412">
    <property type="term" value="P:translation"/>
    <property type="evidence" value="ECO:0007669"/>
    <property type="project" value="TreeGrafter"/>
</dbReference>
<evidence type="ECO:0000256" key="1">
    <source>
        <dbReference type="SAM" id="MobiDB-lite"/>
    </source>
</evidence>
<dbReference type="SUPFAM" id="SSF47781">
    <property type="entry name" value="RuvA domain 2-like"/>
    <property type="match status" value="2"/>
</dbReference>
<dbReference type="SMART" id="SM00316">
    <property type="entry name" value="S1"/>
    <property type="match status" value="1"/>
</dbReference>
<dbReference type="FunFam" id="3.30.420.140:FF:000001">
    <property type="entry name" value="RNA-binding transcriptional accessory protein"/>
    <property type="match status" value="1"/>
</dbReference>
<dbReference type="Pfam" id="PF00575">
    <property type="entry name" value="S1"/>
    <property type="match status" value="1"/>
</dbReference>
<gene>
    <name evidence="3" type="primary">yhgF_4</name>
    <name evidence="3" type="ORF">SDC9_16436</name>
</gene>
<dbReference type="Pfam" id="PF22706">
    <property type="entry name" value="Tex_central_region"/>
    <property type="match status" value="1"/>
</dbReference>
<dbReference type="InterPro" id="IPR003029">
    <property type="entry name" value="S1_domain"/>
</dbReference>
<dbReference type="GO" id="GO:0003735">
    <property type="term" value="F:structural constituent of ribosome"/>
    <property type="evidence" value="ECO:0007669"/>
    <property type="project" value="TreeGrafter"/>
</dbReference>
<dbReference type="CDD" id="cd05685">
    <property type="entry name" value="S1_Tex"/>
    <property type="match status" value="1"/>
</dbReference>
<dbReference type="InterPro" id="IPR041692">
    <property type="entry name" value="HHH_9"/>
</dbReference>
<dbReference type="FunFam" id="2.40.50.140:FF:000051">
    <property type="entry name" value="RNA-binding transcriptional accessory protein"/>
    <property type="match status" value="1"/>
</dbReference>
<dbReference type="InterPro" id="IPR018974">
    <property type="entry name" value="Tex-like_N"/>
</dbReference>